<dbReference type="Pfam" id="PF14559">
    <property type="entry name" value="TPR_19"/>
    <property type="match status" value="2"/>
</dbReference>
<accession>A0A8B4QD44</accession>
<evidence type="ECO:0000313" key="4">
    <source>
        <dbReference type="EMBL" id="STX10595.1"/>
    </source>
</evidence>
<sequence>MENNNDNYKPQQNIVPFLPNGDFYYAKAQTCMDRGDFPKAAKYLKRAVELSPDDAMIFLQYAIVELELGNTENARSLLLVANDLEANNPEVLLFLAETSAGLGMLEEALYYAELYIEVDQSGEYFDEANEIIDFVTSMLGKLPRTEDAGNKVLSREQERARQLMESGEHEQAIEIFENIIAENPNFWSAYNNLALSYFYQGENEQARALLHEVLLGNYGNIHALCNMAIIAYYEKDEKELDLLEETLVKLHPYNFEHRFKLGATLALIGCYEEAFKWLKSLYVKGYSGDAGFYFWLSHSAFFAGDEKFSRMIWNLLLEIDPTKEGFEPWTHAEFENDTILNDEEYIVGKLQHEYRSERLFGLYLLTKTPFKQDILANPAIISVDDYSPMEKIFLALSLGHDFEDDASLQPMLRAIEVAEILYIQVESMEIEDTFQFQMWFMICEAAFEKGYKFKNPVALAAAVEFMYKSSRMKITKKEVAELYEISTPTLTKYIDELMQFLPIFDS</sequence>
<gene>
    <name evidence="5" type="ORF">DFR61_10222</name>
    <name evidence="4" type="ORF">NCTC10597_02344</name>
</gene>
<evidence type="ECO:0000256" key="2">
    <source>
        <dbReference type="ARBA" id="ARBA00022803"/>
    </source>
</evidence>
<dbReference type="InterPro" id="IPR051685">
    <property type="entry name" value="Ycf3/AcsC/BcsC/TPR_MFPF"/>
</dbReference>
<proteinExistence type="predicted"/>
<dbReference type="AlphaFoldDB" id="A0A8B4QD44"/>
<keyword evidence="2 3" id="KW-0802">TPR repeat</keyword>
<dbReference type="PANTHER" id="PTHR44943:SF8">
    <property type="entry name" value="TPR REPEAT-CONTAINING PROTEIN MJ0263"/>
    <property type="match status" value="1"/>
</dbReference>
<organism evidence="4 6">
    <name type="scientific">Kurthia zopfii</name>
    <dbReference type="NCBI Taxonomy" id="1650"/>
    <lineage>
        <taxon>Bacteria</taxon>
        <taxon>Bacillati</taxon>
        <taxon>Bacillota</taxon>
        <taxon>Bacilli</taxon>
        <taxon>Bacillales</taxon>
        <taxon>Caryophanaceae</taxon>
        <taxon>Kurthia</taxon>
    </lineage>
</organism>
<keyword evidence="7" id="KW-1185">Reference proteome</keyword>
<dbReference type="PANTHER" id="PTHR44943">
    <property type="entry name" value="CELLULOSE SYNTHASE OPERON PROTEIN C"/>
    <property type="match status" value="1"/>
</dbReference>
<dbReference type="Gene3D" id="1.25.40.10">
    <property type="entry name" value="Tetratricopeptide repeat domain"/>
    <property type="match status" value="2"/>
</dbReference>
<reference evidence="5 7" key="2">
    <citation type="submission" date="2019-03" db="EMBL/GenBank/DDBJ databases">
        <title>Genomic Encyclopedia of Type Strains, Phase IV (KMG-IV): sequencing the most valuable type-strain genomes for metagenomic binning, comparative biology and taxonomic classification.</title>
        <authorList>
            <person name="Goeker M."/>
        </authorList>
    </citation>
    <scope>NUCLEOTIDE SEQUENCE [LARGE SCALE GENOMIC DNA]</scope>
    <source>
        <strain evidence="5 7">DSM 20580</strain>
    </source>
</reference>
<dbReference type="Proteomes" id="UP000294641">
    <property type="component" value="Unassembled WGS sequence"/>
</dbReference>
<dbReference type="InterPro" id="IPR019734">
    <property type="entry name" value="TPR_rpt"/>
</dbReference>
<dbReference type="PROSITE" id="PS50005">
    <property type="entry name" value="TPR"/>
    <property type="match status" value="1"/>
</dbReference>
<dbReference type="RefSeq" id="WP_240605496.1">
    <property type="nucleotide sequence ID" value="NZ_BJUE01000044.1"/>
</dbReference>
<dbReference type="SUPFAM" id="SSF48452">
    <property type="entry name" value="TPR-like"/>
    <property type="match status" value="2"/>
</dbReference>
<dbReference type="InterPro" id="IPR011990">
    <property type="entry name" value="TPR-like_helical_dom_sf"/>
</dbReference>
<comment type="caution">
    <text evidence="4">The sequence shown here is derived from an EMBL/GenBank/DDBJ whole genome shotgun (WGS) entry which is preliminary data.</text>
</comment>
<dbReference type="EMBL" id="SNZG01000002">
    <property type="protein sequence ID" value="TDR43342.1"/>
    <property type="molecule type" value="Genomic_DNA"/>
</dbReference>
<reference evidence="4 6" key="1">
    <citation type="submission" date="2018-06" db="EMBL/GenBank/DDBJ databases">
        <authorList>
            <consortium name="Pathogen Informatics"/>
            <person name="Doyle S."/>
        </authorList>
    </citation>
    <scope>NUCLEOTIDE SEQUENCE [LARGE SCALE GENOMIC DNA]</scope>
    <source>
        <strain evidence="4 6">NCTC10597</strain>
    </source>
</reference>
<dbReference type="Proteomes" id="UP000254330">
    <property type="component" value="Unassembled WGS sequence"/>
</dbReference>
<evidence type="ECO:0000313" key="6">
    <source>
        <dbReference type="Proteomes" id="UP000254330"/>
    </source>
</evidence>
<evidence type="ECO:0000256" key="1">
    <source>
        <dbReference type="ARBA" id="ARBA00022737"/>
    </source>
</evidence>
<evidence type="ECO:0000313" key="7">
    <source>
        <dbReference type="Proteomes" id="UP000294641"/>
    </source>
</evidence>
<feature type="repeat" description="TPR" evidence="3">
    <location>
        <begin position="21"/>
        <end position="54"/>
    </location>
</feature>
<keyword evidence="1" id="KW-0677">Repeat</keyword>
<name>A0A8B4QD44_9BACL</name>
<evidence type="ECO:0000256" key="3">
    <source>
        <dbReference type="PROSITE-ProRule" id="PRU00339"/>
    </source>
</evidence>
<protein>
    <submittedName>
        <fullName evidence="4">Photosystem I assembly protein Ycf3</fullName>
    </submittedName>
    <submittedName>
        <fullName evidence="5">Tetratricopeptide repeat protein</fullName>
    </submittedName>
</protein>
<dbReference type="SMART" id="SM00028">
    <property type="entry name" value="TPR"/>
    <property type="match status" value="4"/>
</dbReference>
<dbReference type="EMBL" id="UGNP01000001">
    <property type="protein sequence ID" value="STX10595.1"/>
    <property type="molecule type" value="Genomic_DNA"/>
</dbReference>
<evidence type="ECO:0000313" key="5">
    <source>
        <dbReference type="EMBL" id="TDR43342.1"/>
    </source>
</evidence>